<evidence type="ECO:0000313" key="2">
    <source>
        <dbReference type="EMBL" id="TWT81231.1"/>
    </source>
</evidence>
<feature type="domain" description="Solute-binding protein family 5" evidence="1">
    <location>
        <begin position="456"/>
        <end position="684"/>
    </location>
</feature>
<keyword evidence="3" id="KW-1185">Reference proteome</keyword>
<evidence type="ECO:0000313" key="3">
    <source>
        <dbReference type="Proteomes" id="UP000315010"/>
    </source>
</evidence>
<accession>A0A5C5Z2Z6</accession>
<dbReference type="OrthoDB" id="281192at2"/>
<organism evidence="2 3">
    <name type="scientific">Novipirellula herctigrandis</name>
    <dbReference type="NCBI Taxonomy" id="2527986"/>
    <lineage>
        <taxon>Bacteria</taxon>
        <taxon>Pseudomonadati</taxon>
        <taxon>Planctomycetota</taxon>
        <taxon>Planctomycetia</taxon>
        <taxon>Pirellulales</taxon>
        <taxon>Pirellulaceae</taxon>
        <taxon>Novipirellula</taxon>
    </lineage>
</organism>
<dbReference type="InterPro" id="IPR039424">
    <property type="entry name" value="SBP_5"/>
</dbReference>
<dbReference type="Gene3D" id="3.10.105.10">
    <property type="entry name" value="Dipeptide-binding Protein, Domain 3"/>
    <property type="match status" value="1"/>
</dbReference>
<dbReference type="SUPFAM" id="SSF53850">
    <property type="entry name" value="Periplasmic binding protein-like II"/>
    <property type="match status" value="1"/>
</dbReference>
<dbReference type="PANTHER" id="PTHR30290:SF83">
    <property type="entry name" value="ABC TRANSPORTER SUBSTRATE-BINDING PROTEIN"/>
    <property type="match status" value="1"/>
</dbReference>
<evidence type="ECO:0000259" key="1">
    <source>
        <dbReference type="Pfam" id="PF00496"/>
    </source>
</evidence>
<dbReference type="GO" id="GO:1904680">
    <property type="term" value="F:peptide transmembrane transporter activity"/>
    <property type="evidence" value="ECO:0007669"/>
    <property type="project" value="TreeGrafter"/>
</dbReference>
<dbReference type="Proteomes" id="UP000315010">
    <property type="component" value="Unassembled WGS sequence"/>
</dbReference>
<comment type="caution">
    <text evidence="2">The sequence shown here is derived from an EMBL/GenBank/DDBJ whole genome shotgun (WGS) entry which is preliminary data.</text>
</comment>
<dbReference type="PANTHER" id="PTHR30290">
    <property type="entry name" value="PERIPLASMIC BINDING COMPONENT OF ABC TRANSPORTER"/>
    <property type="match status" value="1"/>
</dbReference>
<dbReference type="EMBL" id="SJPJ01000001">
    <property type="protein sequence ID" value="TWT81231.1"/>
    <property type="molecule type" value="Genomic_DNA"/>
</dbReference>
<name>A0A5C5Z2Z6_9BACT</name>
<proteinExistence type="predicted"/>
<dbReference type="AlphaFoldDB" id="A0A5C5Z2Z6"/>
<dbReference type="Pfam" id="PF00496">
    <property type="entry name" value="SBP_bac_5"/>
    <property type="match status" value="1"/>
</dbReference>
<dbReference type="Gene3D" id="3.40.190.10">
    <property type="entry name" value="Periplasmic binding protein-like II"/>
    <property type="match status" value="1"/>
</dbReference>
<protein>
    <submittedName>
        <fullName evidence="2">Extracellular solute-binding protein</fullName>
    </submittedName>
</protein>
<dbReference type="GO" id="GO:0015833">
    <property type="term" value="P:peptide transport"/>
    <property type="evidence" value="ECO:0007669"/>
    <property type="project" value="TreeGrafter"/>
</dbReference>
<reference evidence="2 3" key="1">
    <citation type="submission" date="2019-02" db="EMBL/GenBank/DDBJ databases">
        <title>Deep-cultivation of Planctomycetes and their phenomic and genomic characterization uncovers novel biology.</title>
        <authorList>
            <person name="Wiegand S."/>
            <person name="Jogler M."/>
            <person name="Boedeker C."/>
            <person name="Pinto D."/>
            <person name="Vollmers J."/>
            <person name="Rivas-Marin E."/>
            <person name="Kohn T."/>
            <person name="Peeters S.H."/>
            <person name="Heuer A."/>
            <person name="Rast P."/>
            <person name="Oberbeckmann S."/>
            <person name="Bunk B."/>
            <person name="Jeske O."/>
            <person name="Meyerdierks A."/>
            <person name="Storesund J.E."/>
            <person name="Kallscheuer N."/>
            <person name="Luecker S."/>
            <person name="Lage O.M."/>
            <person name="Pohl T."/>
            <person name="Merkel B.J."/>
            <person name="Hornburger P."/>
            <person name="Mueller R.-W."/>
            <person name="Bruemmer F."/>
            <person name="Labrenz M."/>
            <person name="Spormann A.M."/>
            <person name="Op Den Camp H."/>
            <person name="Overmann J."/>
            <person name="Amann R."/>
            <person name="Jetten M.S.M."/>
            <person name="Mascher T."/>
            <person name="Medema M.H."/>
            <person name="Devos D.P."/>
            <person name="Kaster A.-K."/>
            <person name="Ovreas L."/>
            <person name="Rohde M."/>
            <person name="Galperin M.Y."/>
            <person name="Jogler C."/>
        </authorList>
    </citation>
    <scope>NUCLEOTIDE SEQUENCE [LARGE SCALE GENOMIC DNA]</scope>
    <source>
        <strain evidence="2 3">CA13</strain>
    </source>
</reference>
<gene>
    <name evidence="2" type="ORF">CA13_26810</name>
</gene>
<dbReference type="InterPro" id="IPR000914">
    <property type="entry name" value="SBP_5_dom"/>
</dbReference>
<sequence>MLLLITHFEFRTRRWLTVAMWLLVCAFAFQTPTSAQIVNYADSGRPERVGLELLQEEPHDIVYFTKESGGGWVKVVPLNVRGRRMPTDPRGKLRLRVISLEARNFAADWDDIEDIDFWESRLERETKEMIAKNDFLGAYPFLSVLIRDFPNRPGLRELRSDYLWQDAIHRAQGGDFEATLAMLEELHRYAPEYQPDALFRALSGVTDRLMAKLVQEGRLELAQQMLARLEKEYPAEKMTTIAKWNKTFLAMASEKRAAAIQAKDAKNYRLARKLARESVAVFPDIDGGEKLIREIDTIYPLVRVGVLQTAVKLDPTLIDNWASRRSGRLVYRTLFEMKGAGPEGGEYDFVFGNTTSSPDRMQLDLNLEPERLPAPLNEIQAYYLADVMAARAQRASPAYFSAWAAAVNQIGIDRTKGVQCLLRRPHVLPTCLLQIPVDGSWLGGKEGEPTGTYRRDTVNDDEVRYVLARAPQDNEQIKEVVEIRTRSASEGVSMLLQGELDMLDQLFPADAVRLRQSRTIRVQNYPLPTVHMLAPCSDHPFLSQSTFRRALLYGTNRKDILKGELLEGLESPGCQVVSGPFPAGIGADDPLGYAYDKEIIPRNYEPRLAKVLIAINENQMKAAAERKKETMPEMTPIRLAFPADNLSRVACEAISSQWQLLDLEVELVELPVGITYPEKGTADLVYVSAAVWEPIIDARRLLGPKGLAASEDQLVGLGLRRLEEAKNWREVRDQLLVLHSIANSELPILPLWQMVDSYAYRRTLRGVGSEIVSLYQNADKWRWQ</sequence>